<dbReference type="OrthoDB" id="2342176at2759"/>
<evidence type="ECO:0008006" key="5">
    <source>
        <dbReference type="Google" id="ProtNLM"/>
    </source>
</evidence>
<dbReference type="STRING" id="42251.A0A2T6ZIA1"/>
<organism evidence="3 4">
    <name type="scientific">Tuber borchii</name>
    <name type="common">White truffle</name>
    <dbReference type="NCBI Taxonomy" id="42251"/>
    <lineage>
        <taxon>Eukaryota</taxon>
        <taxon>Fungi</taxon>
        <taxon>Dikarya</taxon>
        <taxon>Ascomycota</taxon>
        <taxon>Pezizomycotina</taxon>
        <taxon>Pezizomycetes</taxon>
        <taxon>Pezizales</taxon>
        <taxon>Tuberaceae</taxon>
        <taxon>Tuber</taxon>
    </lineage>
</organism>
<dbReference type="Gene3D" id="2.70.50.70">
    <property type="match status" value="1"/>
</dbReference>
<keyword evidence="4" id="KW-1185">Reference proteome</keyword>
<dbReference type="AlphaFoldDB" id="A0A2T6ZIA1"/>
<reference evidence="3 4" key="1">
    <citation type="submission" date="2017-04" db="EMBL/GenBank/DDBJ databases">
        <title>Draft genome sequence of Tuber borchii Vittad., a whitish edible truffle.</title>
        <authorList>
            <consortium name="DOE Joint Genome Institute"/>
            <person name="Murat C."/>
            <person name="Kuo A."/>
            <person name="Barry K.W."/>
            <person name="Clum A."/>
            <person name="Dockter R.B."/>
            <person name="Fauchery L."/>
            <person name="Iotti M."/>
            <person name="Kohler A."/>
            <person name="Labutti K."/>
            <person name="Lindquist E.A."/>
            <person name="Lipzen A."/>
            <person name="Ohm R.A."/>
            <person name="Wang M."/>
            <person name="Grigoriev I.V."/>
            <person name="Zambonelli A."/>
            <person name="Martin F.M."/>
        </authorList>
    </citation>
    <scope>NUCLEOTIDE SEQUENCE [LARGE SCALE GENOMIC DNA]</scope>
    <source>
        <strain evidence="3 4">Tbo3840</strain>
    </source>
</reference>
<dbReference type="PANTHER" id="PTHR36182">
    <property type="entry name" value="PROTEIN, PUTATIVE (AFU_ORTHOLOGUE AFUA_6G10930)-RELATED"/>
    <property type="match status" value="1"/>
</dbReference>
<feature type="chain" id="PRO_5015736868" description="Chitin-binding type-4 domain-containing protein" evidence="2">
    <location>
        <begin position="24"/>
        <end position="221"/>
    </location>
</feature>
<evidence type="ECO:0000313" key="4">
    <source>
        <dbReference type="Proteomes" id="UP000244722"/>
    </source>
</evidence>
<feature type="signal peptide" evidence="2">
    <location>
        <begin position="1"/>
        <end position="23"/>
    </location>
</feature>
<feature type="non-terminal residue" evidence="3">
    <location>
        <position position="221"/>
    </location>
</feature>
<feature type="region of interest" description="Disordered" evidence="1">
    <location>
        <begin position="26"/>
        <end position="45"/>
    </location>
</feature>
<sequence length="221" mass="23149">MPNFLLPPLLLLLFLISASQVSAHARMKTPPPLDGPAATDATGNAYNGPLSGTGADFPCKGLHLKPSVDKTPKATWAAGSPAFFEFVSLITHSGGSCQASISFDNGGTWKVLHTYQGGCPRGVAPNSNIAGPDQRFAFDVPAETQSGDALFSWTWTAVSGNRDEFYMNCAAVKITGSGTSKLEGNEDMFVGDMNLPGRIKTGECRSKAGLALVYPNPGPAI</sequence>
<name>A0A2T6ZIA1_TUBBO</name>
<comment type="caution">
    <text evidence="3">The sequence shown here is derived from an EMBL/GenBank/DDBJ whole genome shotgun (WGS) entry which is preliminary data.</text>
</comment>
<gene>
    <name evidence="3" type="ORF">B9Z19DRAFT_995570</name>
</gene>
<keyword evidence="2" id="KW-0732">Signal</keyword>
<evidence type="ECO:0000256" key="2">
    <source>
        <dbReference type="SAM" id="SignalP"/>
    </source>
</evidence>
<proteinExistence type="predicted"/>
<dbReference type="PANTHER" id="PTHR36182:SF1">
    <property type="entry name" value="PROTEIN, PUTATIVE (AFU_ORTHOLOGUE AFUA_6G10930)-RELATED"/>
    <property type="match status" value="1"/>
</dbReference>
<evidence type="ECO:0000256" key="1">
    <source>
        <dbReference type="SAM" id="MobiDB-lite"/>
    </source>
</evidence>
<evidence type="ECO:0000313" key="3">
    <source>
        <dbReference type="EMBL" id="PUU75227.1"/>
    </source>
</evidence>
<dbReference type="Proteomes" id="UP000244722">
    <property type="component" value="Unassembled WGS sequence"/>
</dbReference>
<dbReference type="EMBL" id="NESQ01000242">
    <property type="protein sequence ID" value="PUU75227.1"/>
    <property type="molecule type" value="Genomic_DNA"/>
</dbReference>
<protein>
    <recommendedName>
        <fullName evidence="5">Chitin-binding type-4 domain-containing protein</fullName>
    </recommendedName>
</protein>
<accession>A0A2T6ZIA1</accession>